<keyword evidence="4 8" id="KW-0802">TPR repeat</keyword>
<evidence type="ECO:0000256" key="4">
    <source>
        <dbReference type="ARBA" id="ARBA00022803"/>
    </source>
</evidence>
<organism evidence="10 11">
    <name type="scientific">Marinagarivorans cellulosilyticus</name>
    <dbReference type="NCBI Taxonomy" id="2721545"/>
    <lineage>
        <taxon>Bacteria</taxon>
        <taxon>Pseudomonadati</taxon>
        <taxon>Pseudomonadota</taxon>
        <taxon>Gammaproteobacteria</taxon>
        <taxon>Cellvibrionales</taxon>
        <taxon>Cellvibrionaceae</taxon>
        <taxon>Marinagarivorans</taxon>
    </lineage>
</organism>
<dbReference type="AlphaFoldDB" id="A0AAN2BKL4"/>
<keyword evidence="3" id="KW-0677">Repeat</keyword>
<dbReference type="SMART" id="SM00028">
    <property type="entry name" value="TPR"/>
    <property type="match status" value="3"/>
</dbReference>
<comment type="similarity">
    <text evidence="7">Belongs to the Tom70 family.</text>
</comment>
<dbReference type="PANTHER" id="PTHR46208:SF1">
    <property type="entry name" value="MITOCHONDRIAL IMPORT RECEPTOR SUBUNIT TOM70"/>
    <property type="match status" value="1"/>
</dbReference>
<gene>
    <name evidence="10" type="ORF">MARGE09_P2286</name>
</gene>
<protein>
    <submittedName>
        <fullName evidence="10">Type IV pilus assembly protein PilF</fullName>
    </submittedName>
</protein>
<evidence type="ECO:0000256" key="3">
    <source>
        <dbReference type="ARBA" id="ARBA00022737"/>
    </source>
</evidence>
<proteinExistence type="inferred from homology"/>
<dbReference type="PANTHER" id="PTHR46208">
    <property type="entry name" value="MITOCHONDRIAL IMPORT RECEPTOR SUBUNIT TOM70"/>
    <property type="match status" value="1"/>
</dbReference>
<dbReference type="InterPro" id="IPR011990">
    <property type="entry name" value="TPR-like_helical_dom_sf"/>
</dbReference>
<dbReference type="Pfam" id="PF13432">
    <property type="entry name" value="TPR_16"/>
    <property type="match status" value="2"/>
</dbReference>
<evidence type="ECO:0000256" key="2">
    <source>
        <dbReference type="ARBA" id="ARBA00022692"/>
    </source>
</evidence>
<dbReference type="EMBL" id="AP023086">
    <property type="protein sequence ID" value="BCD98085.1"/>
    <property type="molecule type" value="Genomic_DNA"/>
</dbReference>
<evidence type="ECO:0000313" key="10">
    <source>
        <dbReference type="EMBL" id="BCD98085.1"/>
    </source>
</evidence>
<dbReference type="InterPro" id="IPR019734">
    <property type="entry name" value="TPR_rpt"/>
</dbReference>
<evidence type="ECO:0000256" key="5">
    <source>
        <dbReference type="ARBA" id="ARBA00022989"/>
    </source>
</evidence>
<dbReference type="InterPro" id="IPR013360">
    <property type="entry name" value="Pilus_4_PilW"/>
</dbReference>
<keyword evidence="2" id="KW-0812">Transmembrane</keyword>
<feature type="repeat" description="TPR" evidence="8">
    <location>
        <begin position="33"/>
        <end position="66"/>
    </location>
</feature>
<reference evidence="10 11" key="1">
    <citation type="journal article" date="2022" name="IScience">
        <title>An ultrasensitive nanofiber-based assay for enzymatic hydrolysis and deep-sea microbial degradation of cellulose.</title>
        <authorList>
            <person name="Tsudome M."/>
            <person name="Tachioka M."/>
            <person name="Miyazaki M."/>
            <person name="Uchimura K."/>
            <person name="Tsuda M."/>
            <person name="Takaki Y."/>
            <person name="Deguchi S."/>
        </authorList>
    </citation>
    <scope>NUCLEOTIDE SEQUENCE [LARGE SCALE GENOMIC DNA]</scope>
    <source>
        <strain evidence="10 11">GE09</strain>
    </source>
</reference>
<accession>A0AAN2BKL4</accession>
<dbReference type="Gene3D" id="1.25.40.10">
    <property type="entry name" value="Tetratricopeptide repeat domain"/>
    <property type="match status" value="1"/>
</dbReference>
<dbReference type="PROSITE" id="PS51257">
    <property type="entry name" value="PROKAR_LIPOPROTEIN"/>
    <property type="match status" value="1"/>
</dbReference>
<dbReference type="RefSeq" id="WP_236982191.1">
    <property type="nucleotide sequence ID" value="NZ_AP023086.1"/>
</dbReference>
<dbReference type="Proteomes" id="UP001320119">
    <property type="component" value="Chromosome"/>
</dbReference>
<name>A0AAN2BKL4_9GAMM</name>
<feature type="signal peptide" evidence="9">
    <location>
        <begin position="1"/>
        <end position="19"/>
    </location>
</feature>
<dbReference type="NCBIfam" id="TIGR02521">
    <property type="entry name" value="type_IV_pilW"/>
    <property type="match status" value="1"/>
</dbReference>
<evidence type="ECO:0000256" key="8">
    <source>
        <dbReference type="PROSITE-ProRule" id="PRU00339"/>
    </source>
</evidence>
<evidence type="ECO:0000313" key="11">
    <source>
        <dbReference type="Proteomes" id="UP001320119"/>
    </source>
</evidence>
<evidence type="ECO:0000256" key="9">
    <source>
        <dbReference type="SAM" id="SignalP"/>
    </source>
</evidence>
<dbReference type="GO" id="GO:0016020">
    <property type="term" value="C:membrane"/>
    <property type="evidence" value="ECO:0007669"/>
    <property type="project" value="UniProtKB-SubCell"/>
</dbReference>
<keyword evidence="11" id="KW-1185">Reference proteome</keyword>
<keyword evidence="6" id="KW-0472">Membrane</keyword>
<comment type="subcellular location">
    <subcellularLocation>
        <location evidence="1">Membrane</location>
        <topology evidence="1">Single-pass membrane protein</topology>
    </subcellularLocation>
</comment>
<evidence type="ECO:0000256" key="7">
    <source>
        <dbReference type="ARBA" id="ARBA00038030"/>
    </source>
</evidence>
<feature type="chain" id="PRO_5042911791" evidence="9">
    <location>
        <begin position="20"/>
        <end position="253"/>
    </location>
</feature>
<evidence type="ECO:0000256" key="1">
    <source>
        <dbReference type="ARBA" id="ARBA00004167"/>
    </source>
</evidence>
<dbReference type="PROSITE" id="PS50005">
    <property type="entry name" value="TPR"/>
    <property type="match status" value="1"/>
</dbReference>
<evidence type="ECO:0000256" key="6">
    <source>
        <dbReference type="ARBA" id="ARBA00023136"/>
    </source>
</evidence>
<keyword evidence="5" id="KW-1133">Transmembrane helix</keyword>
<dbReference type="SUPFAM" id="SSF48452">
    <property type="entry name" value="TPR-like"/>
    <property type="match status" value="1"/>
</dbReference>
<sequence>MKAISLTISILLLSGCVSTGVTKTSKVDPAKAMDTRIELGMKYLDAGNRDQALRQFLDVLEVDKKNPRGLQGLALVHQLNGEPEAAEENFQKSIKYANNKEISASRYTYGLFLSRQGRYEDASVQFEEVAKDLSYPERAYSLYFAGRCALELNNIVRAKAAFTHALNLRSSMAPAVIELADLAFKDQDYSTAKRYLDRYNKLTEPSARSLWLGIRIERIFDNQDRVSSQALALKNMFGYSKEYLEYKALIESQ</sequence>
<keyword evidence="9" id="KW-0732">Signal</keyword>
<dbReference type="KEGG" id="marq:MARGE09_P2286"/>